<feature type="domain" description="Carboxylesterase type B" evidence="4">
    <location>
        <begin position="56"/>
        <end position="569"/>
    </location>
</feature>
<dbReference type="PROSITE" id="PS00941">
    <property type="entry name" value="CARBOXYLESTERASE_B_2"/>
    <property type="match status" value="1"/>
</dbReference>
<dbReference type="GO" id="GO:0016787">
    <property type="term" value="F:hydrolase activity"/>
    <property type="evidence" value="ECO:0007669"/>
    <property type="project" value="UniProtKB-KW"/>
</dbReference>
<evidence type="ECO:0000256" key="3">
    <source>
        <dbReference type="RuleBase" id="RU361235"/>
    </source>
</evidence>
<dbReference type="EMBL" id="JAVRRL010000023">
    <property type="protein sequence ID" value="KAK5113500.1"/>
    <property type="molecule type" value="Genomic_DNA"/>
</dbReference>
<dbReference type="Proteomes" id="UP001310890">
    <property type="component" value="Unassembled WGS sequence"/>
</dbReference>
<dbReference type="FunFam" id="3.40.50.1820:FF:000499">
    <property type="entry name" value="Carboxylic ester hydrolase"/>
    <property type="match status" value="1"/>
</dbReference>
<sequence>MKMQHTGVLGALAALSTLVAAQGSYGSSSNSSSSSGSLPIVDLGYELHQAALYNSTGGFYNFSNIRYAAPPLGENRFTVPKAPAVNRSSVQTGSQGRICPQANPAWLLIAGAYIPQYLAGKTNFTEAEFANLTSSASSGGLPAQDPRTTEDCLFLDVVVPEQIFNSRDSGYGAPVLVWIYGGGYTAGSKSDSGNPAGLLARSENNNSTGVIYVSMNYRLGAFGWLSGPTFQANGTANAGLYDQRFALEWVQANIAKFGGDPNRVTVFGESAGGGSIMHQITAYGGLNGSAPFQQAVTQSPGFQPIVSNQQKEQIFNGYLSLLNVSTIEQARQLPSSALITANIIQVGLTAYGGFTYGPVVDGDFVPALPGELLARGQFDKSLRVMVGHNADEGLLFTSPFIQNNSDYAALIAEELPTIRAWPAVLDYVVNTLYPPIFDGSQAMGYRNQIGRAAATVSELIFTCNTFYLDEAYNNNTYSYFFSIFPALHGMDIPYTYYNGLGSSVTNAAEANVAIALQEYITHFAETGNPNEQGVPYFRMYGQNATVQDLNITGLSQIRDPTANARCDFWQKALYA</sequence>
<proteinExistence type="inferred from homology"/>
<gene>
    <name evidence="5" type="ORF">LTR62_003369</name>
</gene>
<protein>
    <recommendedName>
        <fullName evidence="3">Carboxylic ester hydrolase</fullName>
        <ecNumber evidence="3">3.1.1.-</ecNumber>
    </recommendedName>
</protein>
<keyword evidence="2 3" id="KW-0378">Hydrolase</keyword>
<dbReference type="EC" id="3.1.1.-" evidence="3"/>
<dbReference type="Gene3D" id="3.40.50.1820">
    <property type="entry name" value="alpha/beta hydrolase"/>
    <property type="match status" value="1"/>
</dbReference>
<organism evidence="5 6">
    <name type="scientific">Meristemomyces frigidus</name>
    <dbReference type="NCBI Taxonomy" id="1508187"/>
    <lineage>
        <taxon>Eukaryota</taxon>
        <taxon>Fungi</taxon>
        <taxon>Dikarya</taxon>
        <taxon>Ascomycota</taxon>
        <taxon>Pezizomycotina</taxon>
        <taxon>Dothideomycetes</taxon>
        <taxon>Dothideomycetidae</taxon>
        <taxon>Mycosphaerellales</taxon>
        <taxon>Teratosphaeriaceae</taxon>
        <taxon>Meristemomyces</taxon>
    </lineage>
</organism>
<accession>A0AAN7TIV4</accession>
<dbReference type="InterPro" id="IPR019819">
    <property type="entry name" value="Carboxylesterase_B_CS"/>
</dbReference>
<evidence type="ECO:0000256" key="2">
    <source>
        <dbReference type="ARBA" id="ARBA00022801"/>
    </source>
</evidence>
<dbReference type="InterPro" id="IPR050309">
    <property type="entry name" value="Type-B_Carboxylest/Lipase"/>
</dbReference>
<dbReference type="InterPro" id="IPR019826">
    <property type="entry name" value="Carboxylesterase_B_AS"/>
</dbReference>
<comment type="similarity">
    <text evidence="1 3">Belongs to the type-B carboxylesterase/lipase family.</text>
</comment>
<dbReference type="InterPro" id="IPR029058">
    <property type="entry name" value="AB_hydrolase_fold"/>
</dbReference>
<dbReference type="SUPFAM" id="SSF53474">
    <property type="entry name" value="alpha/beta-Hydrolases"/>
    <property type="match status" value="1"/>
</dbReference>
<evidence type="ECO:0000259" key="4">
    <source>
        <dbReference type="Pfam" id="PF00135"/>
    </source>
</evidence>
<comment type="caution">
    <text evidence="5">The sequence shown here is derived from an EMBL/GenBank/DDBJ whole genome shotgun (WGS) entry which is preliminary data.</text>
</comment>
<dbReference type="PROSITE" id="PS00122">
    <property type="entry name" value="CARBOXYLESTERASE_B_1"/>
    <property type="match status" value="1"/>
</dbReference>
<feature type="chain" id="PRO_5042661632" description="Carboxylic ester hydrolase" evidence="3">
    <location>
        <begin position="22"/>
        <end position="575"/>
    </location>
</feature>
<evidence type="ECO:0000313" key="6">
    <source>
        <dbReference type="Proteomes" id="UP001310890"/>
    </source>
</evidence>
<feature type="signal peptide" evidence="3">
    <location>
        <begin position="1"/>
        <end position="21"/>
    </location>
</feature>
<evidence type="ECO:0000256" key="1">
    <source>
        <dbReference type="ARBA" id="ARBA00005964"/>
    </source>
</evidence>
<dbReference type="Pfam" id="PF00135">
    <property type="entry name" value="COesterase"/>
    <property type="match status" value="1"/>
</dbReference>
<evidence type="ECO:0000313" key="5">
    <source>
        <dbReference type="EMBL" id="KAK5113500.1"/>
    </source>
</evidence>
<dbReference type="InterPro" id="IPR002018">
    <property type="entry name" value="CarbesteraseB"/>
</dbReference>
<keyword evidence="3" id="KW-0732">Signal</keyword>
<name>A0AAN7TIV4_9PEZI</name>
<dbReference type="AlphaFoldDB" id="A0AAN7TIV4"/>
<dbReference type="PANTHER" id="PTHR11559">
    <property type="entry name" value="CARBOXYLESTERASE"/>
    <property type="match status" value="1"/>
</dbReference>
<reference evidence="5" key="1">
    <citation type="submission" date="2023-08" db="EMBL/GenBank/DDBJ databases">
        <title>Black Yeasts Isolated from many extreme environments.</title>
        <authorList>
            <person name="Coleine C."/>
            <person name="Stajich J.E."/>
            <person name="Selbmann L."/>
        </authorList>
    </citation>
    <scope>NUCLEOTIDE SEQUENCE</scope>
    <source>
        <strain evidence="5">CCFEE 5401</strain>
    </source>
</reference>